<proteinExistence type="predicted"/>
<dbReference type="Proteomes" id="UP000281406">
    <property type="component" value="Unassembled WGS sequence"/>
</dbReference>
<sequence length="148" mass="16669">MDNVSWSDQLDVLSAVSKTGYASLLELQNATHMLTDALASRHIYQSTMCRTAAARAPAYQHNPQRGAFTCHHRRCLCLELSVRLILELSRADGVNERRMRASGGARDQRERDLPVICFRFKMAHTARRHDTVTSFNQARLAPGTSSLR</sequence>
<dbReference type="AlphaFoldDB" id="A0A3N0XP31"/>
<protein>
    <submittedName>
        <fullName evidence="1">Uncharacterized protein</fullName>
    </submittedName>
</protein>
<comment type="caution">
    <text evidence="1">The sequence shown here is derived from an EMBL/GenBank/DDBJ whole genome shotgun (WGS) entry which is preliminary data.</text>
</comment>
<keyword evidence="2" id="KW-1185">Reference proteome</keyword>
<gene>
    <name evidence="1" type="ORF">DPX16_22243</name>
</gene>
<evidence type="ECO:0000313" key="1">
    <source>
        <dbReference type="EMBL" id="ROI82008.1"/>
    </source>
</evidence>
<accession>A0A3N0XP31</accession>
<organism evidence="1 2">
    <name type="scientific">Anabarilius grahami</name>
    <name type="common">Kanglang fish</name>
    <name type="synonym">Barilius grahami</name>
    <dbReference type="NCBI Taxonomy" id="495550"/>
    <lineage>
        <taxon>Eukaryota</taxon>
        <taxon>Metazoa</taxon>
        <taxon>Chordata</taxon>
        <taxon>Craniata</taxon>
        <taxon>Vertebrata</taxon>
        <taxon>Euteleostomi</taxon>
        <taxon>Actinopterygii</taxon>
        <taxon>Neopterygii</taxon>
        <taxon>Teleostei</taxon>
        <taxon>Ostariophysi</taxon>
        <taxon>Cypriniformes</taxon>
        <taxon>Xenocyprididae</taxon>
        <taxon>Xenocypridinae</taxon>
        <taxon>Xenocypridinae incertae sedis</taxon>
        <taxon>Anabarilius</taxon>
    </lineage>
</organism>
<name>A0A3N0XP31_ANAGA</name>
<dbReference type="EMBL" id="RJVU01067793">
    <property type="protein sequence ID" value="ROI82008.1"/>
    <property type="molecule type" value="Genomic_DNA"/>
</dbReference>
<reference evidence="1 2" key="1">
    <citation type="submission" date="2018-10" db="EMBL/GenBank/DDBJ databases">
        <title>Genome assembly for a Yunnan-Guizhou Plateau 3E fish, Anabarilius grahami (Regan), and its evolutionary and genetic applications.</title>
        <authorList>
            <person name="Jiang W."/>
        </authorList>
    </citation>
    <scope>NUCLEOTIDE SEQUENCE [LARGE SCALE GENOMIC DNA]</scope>
    <source>
        <strain evidence="1">AG-KIZ</strain>
        <tissue evidence="1">Muscle</tissue>
    </source>
</reference>
<evidence type="ECO:0000313" key="2">
    <source>
        <dbReference type="Proteomes" id="UP000281406"/>
    </source>
</evidence>